<evidence type="ECO:0000256" key="3">
    <source>
        <dbReference type="ARBA" id="ARBA00022525"/>
    </source>
</evidence>
<dbReference type="Pfam" id="PF24973">
    <property type="entry name" value="EGF_LMN_ATRN"/>
    <property type="match status" value="1"/>
</dbReference>
<evidence type="ECO:0000256" key="22">
    <source>
        <dbReference type="SAM" id="SignalP"/>
    </source>
</evidence>
<dbReference type="FunFam" id="2.60.120.200:FF:000053">
    <property type="entry name" value="Laminin subunit alpha 4"/>
    <property type="match status" value="1"/>
</dbReference>
<comment type="caution">
    <text evidence="19">Lacks conserved residue(s) required for the propagation of feature annotation.</text>
</comment>
<dbReference type="GO" id="GO:0005576">
    <property type="term" value="C:extracellular region"/>
    <property type="evidence" value="ECO:0007669"/>
    <property type="project" value="UniProtKB-ARBA"/>
</dbReference>
<evidence type="ECO:0000256" key="6">
    <source>
        <dbReference type="ARBA" id="ARBA00022737"/>
    </source>
</evidence>
<dbReference type="GO" id="GO:0030155">
    <property type="term" value="P:regulation of cell adhesion"/>
    <property type="evidence" value="ECO:0007669"/>
    <property type="project" value="InterPro"/>
</dbReference>
<dbReference type="PROSITE" id="PS50027">
    <property type="entry name" value="EGF_LAM_2"/>
    <property type="match status" value="3"/>
</dbReference>
<name>A0A2K5IZX2_COLAP</name>
<evidence type="ECO:0000256" key="10">
    <source>
        <dbReference type="ARBA" id="ARBA00023054"/>
    </source>
</evidence>
<dbReference type="FunFam" id="2.60.120.200:FF:000066">
    <property type="entry name" value="Laminin subunit alpha 4"/>
    <property type="match status" value="1"/>
</dbReference>
<dbReference type="SMART" id="SM00282">
    <property type="entry name" value="LamG"/>
    <property type="match status" value="5"/>
</dbReference>
<dbReference type="PANTHER" id="PTHR15036">
    <property type="entry name" value="PIKACHURIN-LIKE PROTEIN"/>
    <property type="match status" value="1"/>
</dbReference>
<dbReference type="PANTHER" id="PTHR15036:SF47">
    <property type="entry name" value="LAMININ SUBUNIT ALPHA-4"/>
    <property type="match status" value="1"/>
</dbReference>
<dbReference type="PROSITE" id="PS50025">
    <property type="entry name" value="LAM_G_DOMAIN"/>
    <property type="match status" value="5"/>
</dbReference>
<dbReference type="Ensembl" id="ENSCANT00000045025.1">
    <property type="protein sequence ID" value="ENSCANP00000022046.1"/>
    <property type="gene ID" value="ENSCANG00000034417.1"/>
</dbReference>
<keyword evidence="26" id="KW-1185">Reference proteome</keyword>
<comment type="subunit">
    <text evidence="14">Laminin is a complex glycoprotein, consisting of three different polypeptide chains (alpha, beta, gamma), which are bound to each other by disulfide bonds into a cross-shaped molecule comprising one long and three short arms with globules at each end. Alpha-4 is a subunit of laminin-8 (laminin-411), laminin-9 (laminin-421) and laminin-14 (laminin-423).</text>
</comment>
<feature type="domain" description="Laminin G" evidence="23">
    <location>
        <begin position="1614"/>
        <end position="1787"/>
    </location>
</feature>
<dbReference type="GO" id="GO:0030334">
    <property type="term" value="P:regulation of cell migration"/>
    <property type="evidence" value="ECO:0007669"/>
    <property type="project" value="InterPro"/>
</dbReference>
<sequence>MALSSAWCSVLPLWLLWSAACSRAASGDDNAFPFDIEGSSAVGRQDPPETSEPRVALGRLPPAAEKCNAGFFRTLSGECVPCDCNGNSNECLDGSGFCVHCQRNTTGERCEKCLDGYIGDSIRGAPRFCQPCPCPLPHLANFAESCYRKNGAVRCICKENYAGPNCERCAPGYYGNPLLIGSTCKKCDCSGNSDPNLIFEDCDEVTGQCRNCLRNTTGFKCERCAPGYYGDARIAKNCAVCNCGGGPCDSVTGECLEEGLEPPTGTDSSHSTLSPLTLKEFYVHFLKSGTKLSERENQYALRKIQINNAENTMKSLLSDVEELVEKENQASRKGQLVQKESMDTIKHASQLVEQAHDMRDKIQEINNKMLYYGEEHEFSPKEISEKLVLAQKMLEEIRRRQPFFTQRELVDEEADEAHELLSQAESWQRLHNETRTLFPVVLEQLDDYNAKLSDLQEALDQALNHVRDAEDMNRATAARQRDHEKQQERVREQMEVVNMSLSTSADSLTTPRLTLSELDGIIKNASGIYAEIDGAKNELQVKLSNLSNLSHDLVQEAIDHAQELQQEANELSRKLHSSDMNGLVQKALDASNVYENIVNYVSEANETAEFALNTTDRIYDAVSGIDTQIIYHKDESENLLNQARELQAKAESSSDEAVADTSRRVGGALARKSVLKTRLSDAVKQLQAAERGDAQQRLGQSRLITEEANRTTMEVQQATAPMANNLTNWSQNLQHFDSSAYNTAVDSARDAVRNLTEVVPQLLDQLRTVEQKRPASNVSASIQRIRELIAQTRSVASKIQVSMMFDGQSAVEVHPRTSMDDLKAFTSLSLYMKPPVKQPELTETADQFILYLGSKNAKKEYMGLAIKNDNLVYIYNLGTKDVEIPLDSKPVSSWPAYFSIVKIERVGKHGKVFLTVPSLSSTAEEKFIKKGEFSGDDSLLDLDPEDTAFYVGGVPSNFKLPNSLNLPGFVGCLELATLNNDVISLYNFKHIYNMDPSTSVPCARDKLAFTQSRAASYFFDGSGYAVVRDITKRGKFGQVTRFDIEVRTPADNGLILLMVNGSMFFRLEMRNGYLHVFYDFGFSSGPVHLEDTLKKAQINDAKYHEISIIYHNDKKMILVVDRRHVKSMDNEKMKIPFTDIYIGGAPPEILQSRTLRAHLPLDINFRGCMKGFQFQKKDFNLLEQTETLGVGYGCPEDSLISRRAYFNGQSFIASIQKISFFDGFEGGFNFRTLQPNGLLFYYASGSDVFSISLDNGTVVMDVKGIKVQSVDKQYNDGLSHFVITSVSPTRYELIVDKSRVGSKNPTKGKIEQTQAGEKKFYFGGSPISAQYANFTGCISNAYFTRVDRDVEVEDFQRYTEKVHTSLYECPIESSPLFLLHKKRKNLSKPKASQNKKGGKSKDAPSWDPVALKFPERNTPRNSHCHLSNSPRAIEHAYQYGGTANSRQEFEHLKGDFGAKSQFSIRLRTRSSHGMIFYVSDQEENDFMTLFLAHGRLVYMFNVGHKKLKIRSQEKYNDGLWHDVIFIRERSSGRLVIDGLRVLEESLPPTEATWKIKGPIYLGGVAPGKAVKNVQINSIYSFSGCLSNLQLNRASITSASQTFSVTPCFEGPMETGTYFSTEGGYVVLDESFNIGLKFEIAFEVRPRSSSGTLVHGHSVNGEYLNVHMKNGQVIVKVNNGIRDFSTSVTPKQSLCDGRWHRITVIRDSNVVQLDVDSEVNHVVGPLNPKPIDHREPVFVGGVPESLLTPRLAPSKPFTGCIRHFVIDGHPVSFSKAALVSGAVSINSCPAA</sequence>
<dbReference type="FunFam" id="2.10.25.10:FF:000569">
    <property type="entry name" value="Laminin subunit alpha 4"/>
    <property type="match status" value="1"/>
</dbReference>
<evidence type="ECO:0000259" key="23">
    <source>
        <dbReference type="PROSITE" id="PS50025"/>
    </source>
</evidence>
<evidence type="ECO:0000256" key="14">
    <source>
        <dbReference type="ARBA" id="ARBA00062601"/>
    </source>
</evidence>
<feature type="coiled-coil region" evidence="20">
    <location>
        <begin position="554"/>
        <end position="581"/>
    </location>
</feature>
<evidence type="ECO:0000256" key="19">
    <source>
        <dbReference type="PROSITE-ProRule" id="PRU00460"/>
    </source>
</evidence>
<feature type="chain" id="PRO_5014328323" description="Laminin subunit alpha-4" evidence="22">
    <location>
        <begin position="28"/>
        <end position="1790"/>
    </location>
</feature>
<keyword evidence="12" id="KW-0325">Glycoprotein</keyword>
<feature type="disulfide bond" evidence="19">
    <location>
        <begin position="212"/>
        <end position="221"/>
    </location>
</feature>
<feature type="signal peptide" evidence="22">
    <location>
        <begin position="1"/>
        <end position="27"/>
    </location>
</feature>
<dbReference type="Gene3D" id="2.10.25.10">
    <property type="entry name" value="Laminin"/>
    <property type="match status" value="3"/>
</dbReference>
<dbReference type="FunFam" id="2.10.25.10:FF:000491">
    <property type="entry name" value="Laminin subunit alpha 4"/>
    <property type="match status" value="1"/>
</dbReference>
<feature type="disulfide bond" evidence="19">
    <location>
        <begin position="157"/>
        <end position="166"/>
    </location>
</feature>
<evidence type="ECO:0000256" key="9">
    <source>
        <dbReference type="ARBA" id="ARBA00022974"/>
    </source>
</evidence>
<dbReference type="Proteomes" id="UP000233080">
    <property type="component" value="Unassembled WGS sequence"/>
</dbReference>
<dbReference type="SMART" id="SM00180">
    <property type="entry name" value="EGF_Lam"/>
    <property type="match status" value="3"/>
</dbReference>
<protein>
    <recommendedName>
        <fullName evidence="15">Laminin subunit alpha-4</fullName>
    </recommendedName>
    <alternativeName>
        <fullName evidence="18">Laminin-14 subunit alpha</fullName>
    </alternativeName>
    <alternativeName>
        <fullName evidence="17">Laminin-8 subunit alpha</fullName>
    </alternativeName>
    <alternativeName>
        <fullName evidence="16">Laminin-9 subunit alpha</fullName>
    </alternativeName>
</protein>
<dbReference type="FunFam" id="2.10.25.10:FF:000051">
    <property type="entry name" value="Laminin subunit alpha 4"/>
    <property type="match status" value="1"/>
</dbReference>
<evidence type="ECO:0000256" key="5">
    <source>
        <dbReference type="ARBA" id="ARBA00022729"/>
    </source>
</evidence>
<evidence type="ECO:0000256" key="21">
    <source>
        <dbReference type="SAM" id="MobiDB-lite"/>
    </source>
</evidence>
<keyword evidence="11 19" id="KW-1015">Disulfide bond</keyword>
<evidence type="ECO:0000256" key="20">
    <source>
        <dbReference type="SAM" id="Coils"/>
    </source>
</evidence>
<evidence type="ECO:0000313" key="26">
    <source>
        <dbReference type="Proteomes" id="UP000233080"/>
    </source>
</evidence>
<evidence type="ECO:0000313" key="25">
    <source>
        <dbReference type="Ensembl" id="ENSCANP00000022046.1"/>
    </source>
</evidence>
<proteinExistence type="predicted"/>
<reference evidence="25" key="2">
    <citation type="submission" date="2025-09" db="UniProtKB">
        <authorList>
            <consortium name="Ensembl"/>
        </authorList>
    </citation>
    <scope>IDENTIFICATION</scope>
</reference>
<keyword evidence="13 19" id="KW-0424">Laminin EGF-like domain</keyword>
<feature type="domain" description="Laminin EGF-like" evidence="24">
    <location>
        <begin position="187"/>
        <end position="240"/>
    </location>
</feature>
<keyword evidence="10 20" id="KW-0175">Coiled coil</keyword>
<feature type="coiled-coil region" evidence="20">
    <location>
        <begin position="306"/>
        <end position="368"/>
    </location>
</feature>
<evidence type="ECO:0000256" key="17">
    <source>
        <dbReference type="ARBA" id="ARBA00080104"/>
    </source>
</evidence>
<evidence type="ECO:0000256" key="1">
    <source>
        <dbReference type="ARBA" id="ARBA00002418"/>
    </source>
</evidence>
<dbReference type="GO" id="GO:0005102">
    <property type="term" value="F:signaling receptor binding"/>
    <property type="evidence" value="ECO:0007669"/>
    <property type="project" value="InterPro"/>
</dbReference>
<evidence type="ECO:0000256" key="13">
    <source>
        <dbReference type="ARBA" id="ARBA00023292"/>
    </source>
</evidence>
<dbReference type="Pfam" id="PF06008">
    <property type="entry name" value="Laminin_I"/>
    <property type="match status" value="1"/>
</dbReference>
<dbReference type="InterPro" id="IPR009254">
    <property type="entry name" value="Laminin_aI"/>
</dbReference>
<feature type="domain" description="Laminin G" evidence="23">
    <location>
        <begin position="1436"/>
        <end position="1607"/>
    </location>
</feature>
<accession>A0A2K5IZX2</accession>
<dbReference type="PROSITE" id="PS01248">
    <property type="entry name" value="EGF_LAM_1"/>
    <property type="match status" value="1"/>
</dbReference>
<dbReference type="InterPro" id="IPR002049">
    <property type="entry name" value="LE_dom"/>
</dbReference>
<dbReference type="InterPro" id="IPR050372">
    <property type="entry name" value="Neurexin-related_CASP"/>
</dbReference>
<organism evidence="25 26">
    <name type="scientific">Colobus angolensis palliatus</name>
    <name type="common">Peters' Angolan colobus</name>
    <dbReference type="NCBI Taxonomy" id="336983"/>
    <lineage>
        <taxon>Eukaryota</taxon>
        <taxon>Metazoa</taxon>
        <taxon>Chordata</taxon>
        <taxon>Craniata</taxon>
        <taxon>Vertebrata</taxon>
        <taxon>Euteleostomi</taxon>
        <taxon>Mammalia</taxon>
        <taxon>Eutheria</taxon>
        <taxon>Euarchontoglires</taxon>
        <taxon>Primates</taxon>
        <taxon>Haplorrhini</taxon>
        <taxon>Catarrhini</taxon>
        <taxon>Cercopithecidae</taxon>
        <taxon>Colobinae</taxon>
        <taxon>Colobus</taxon>
    </lineage>
</organism>
<comment type="function">
    <text evidence="1">Binding to cells via a high affinity receptor, laminin is thought to mediate the attachment, migration and organization of cells into tissues during embryonic development by interacting with other extracellular matrix components.</text>
</comment>
<evidence type="ECO:0000259" key="24">
    <source>
        <dbReference type="PROSITE" id="PS50027"/>
    </source>
</evidence>
<dbReference type="CDD" id="cd00055">
    <property type="entry name" value="EGF_Lam"/>
    <property type="match status" value="3"/>
</dbReference>
<feature type="disulfide bond" evidence="19">
    <location>
        <begin position="101"/>
        <end position="110"/>
    </location>
</feature>
<evidence type="ECO:0000256" key="15">
    <source>
        <dbReference type="ARBA" id="ARBA00072601"/>
    </source>
</evidence>
<evidence type="ECO:0000256" key="11">
    <source>
        <dbReference type="ARBA" id="ARBA00023157"/>
    </source>
</evidence>
<dbReference type="SUPFAM" id="SSF57196">
    <property type="entry name" value="EGF/Laminin"/>
    <property type="match status" value="3"/>
</dbReference>
<reference evidence="25" key="1">
    <citation type="submission" date="2025-08" db="UniProtKB">
        <authorList>
            <consortium name="Ensembl"/>
        </authorList>
    </citation>
    <scope>IDENTIFICATION</scope>
</reference>
<dbReference type="InterPro" id="IPR056863">
    <property type="entry name" value="LMN_ATRN_NET-like_EGF"/>
</dbReference>
<feature type="coiled-coil region" evidence="20">
    <location>
        <begin position="445"/>
        <end position="472"/>
    </location>
</feature>
<feature type="domain" description="Laminin G" evidence="23">
    <location>
        <begin position="1014"/>
        <end position="1194"/>
    </location>
</feature>
<feature type="domain" description="Laminin G" evidence="23">
    <location>
        <begin position="1201"/>
        <end position="1369"/>
    </location>
</feature>
<evidence type="ECO:0000256" key="16">
    <source>
        <dbReference type="ARBA" id="ARBA00077984"/>
    </source>
</evidence>
<dbReference type="Pfam" id="PF02210">
    <property type="entry name" value="Laminin_G_2"/>
    <property type="match status" value="5"/>
</dbReference>
<evidence type="ECO:0000256" key="18">
    <source>
        <dbReference type="ARBA" id="ARBA00082518"/>
    </source>
</evidence>
<evidence type="ECO:0000256" key="7">
    <source>
        <dbReference type="ARBA" id="ARBA00022869"/>
    </source>
</evidence>
<dbReference type="SMART" id="SM00181">
    <property type="entry name" value="EGF"/>
    <property type="match status" value="3"/>
</dbReference>
<dbReference type="InterPro" id="IPR000742">
    <property type="entry name" value="EGF"/>
</dbReference>
<dbReference type="CDD" id="cd00110">
    <property type="entry name" value="LamG"/>
    <property type="match status" value="5"/>
</dbReference>
<dbReference type="SUPFAM" id="SSF49899">
    <property type="entry name" value="Concanavalin A-like lectins/glucanases"/>
    <property type="match status" value="5"/>
</dbReference>
<dbReference type="Pfam" id="PF00053">
    <property type="entry name" value="EGF_laminin"/>
    <property type="match status" value="2"/>
</dbReference>
<keyword evidence="4" id="KW-0272">Extracellular matrix</keyword>
<dbReference type="InterPro" id="IPR013320">
    <property type="entry name" value="ConA-like_dom_sf"/>
</dbReference>
<dbReference type="Pfam" id="PF06009">
    <property type="entry name" value="Laminin_II"/>
    <property type="match status" value="1"/>
</dbReference>
<feature type="region of interest" description="Disordered" evidence="21">
    <location>
        <begin position="1387"/>
        <end position="1407"/>
    </location>
</feature>
<dbReference type="GO" id="GO:0005604">
    <property type="term" value="C:basement membrane"/>
    <property type="evidence" value="ECO:0007669"/>
    <property type="project" value="UniProtKB-SubCell"/>
</dbReference>
<dbReference type="FunFam" id="2.60.120.200:FF:000087">
    <property type="entry name" value="Laminin subunit alpha 4"/>
    <property type="match status" value="1"/>
</dbReference>
<evidence type="ECO:0000256" key="4">
    <source>
        <dbReference type="ARBA" id="ARBA00022530"/>
    </source>
</evidence>
<feature type="domain" description="Laminin G" evidence="23">
    <location>
        <begin position="800"/>
        <end position="1002"/>
    </location>
</feature>
<dbReference type="InterPro" id="IPR001791">
    <property type="entry name" value="Laminin_G"/>
</dbReference>
<evidence type="ECO:0000256" key="12">
    <source>
        <dbReference type="ARBA" id="ARBA00023180"/>
    </source>
</evidence>
<feature type="domain" description="Laminin EGF-like" evidence="24">
    <location>
        <begin position="132"/>
        <end position="186"/>
    </location>
</feature>
<evidence type="ECO:0000256" key="2">
    <source>
        <dbReference type="ARBA" id="ARBA00004302"/>
    </source>
</evidence>
<dbReference type="GO" id="GO:0045995">
    <property type="term" value="P:regulation of embryonic development"/>
    <property type="evidence" value="ECO:0007669"/>
    <property type="project" value="InterPro"/>
</dbReference>
<keyword evidence="8" id="KW-0130">Cell adhesion</keyword>
<feature type="disulfide bond" evidence="19">
    <location>
        <begin position="224"/>
        <end position="238"/>
    </location>
</feature>
<keyword evidence="7" id="KW-0084">Basement membrane</keyword>
<keyword evidence="5 22" id="KW-0732">Signal</keyword>
<dbReference type="FunFam" id="2.60.120.200:FF:000058">
    <property type="entry name" value="Laminin subunit alpha 4"/>
    <property type="match status" value="1"/>
</dbReference>
<evidence type="ECO:0000256" key="8">
    <source>
        <dbReference type="ARBA" id="ARBA00022889"/>
    </source>
</evidence>
<keyword evidence="9" id="KW-0654">Proteoglycan</keyword>
<comment type="subcellular location">
    <subcellularLocation>
        <location evidence="2">Secreted</location>
        <location evidence="2">Extracellular space</location>
        <location evidence="2">Extracellular matrix</location>
        <location evidence="2">Basement membrane</location>
    </subcellularLocation>
</comment>
<dbReference type="FunFam" id="2.60.120.200:FF:000064">
    <property type="entry name" value="Laminin subunit alpha 4"/>
    <property type="match status" value="1"/>
</dbReference>
<keyword evidence="6" id="KW-0677">Repeat</keyword>
<dbReference type="GO" id="GO:0007155">
    <property type="term" value="P:cell adhesion"/>
    <property type="evidence" value="ECO:0007669"/>
    <property type="project" value="UniProtKB-KW"/>
</dbReference>
<keyword evidence="3" id="KW-0964">Secreted</keyword>
<dbReference type="InterPro" id="IPR010307">
    <property type="entry name" value="Laminin_dom_II"/>
</dbReference>
<feature type="domain" description="Laminin EGF-like" evidence="24">
    <location>
        <begin position="82"/>
        <end position="131"/>
    </location>
</feature>
<dbReference type="Gene3D" id="2.60.120.200">
    <property type="match status" value="5"/>
</dbReference>